<evidence type="ECO:0000256" key="6">
    <source>
        <dbReference type="ARBA" id="ARBA00023242"/>
    </source>
</evidence>
<name>A0A8J2H7S6_COTCN</name>
<feature type="domain" description="Methyltransferase small" evidence="17">
    <location>
        <begin position="33"/>
        <end position="126"/>
    </location>
</feature>
<dbReference type="GO" id="GO:0036009">
    <property type="term" value="F:protein-glutamine N-methyltransferase activity"/>
    <property type="evidence" value="ECO:0007669"/>
    <property type="project" value="UniProtKB-ARBA"/>
</dbReference>
<dbReference type="InterPro" id="IPR007848">
    <property type="entry name" value="Small_mtfrase_dom"/>
</dbReference>
<dbReference type="GO" id="GO:0003676">
    <property type="term" value="F:nucleic acid binding"/>
    <property type="evidence" value="ECO:0007669"/>
    <property type="project" value="InterPro"/>
</dbReference>
<dbReference type="Pfam" id="PF05175">
    <property type="entry name" value="MTS"/>
    <property type="match status" value="1"/>
</dbReference>
<evidence type="ECO:0000256" key="10">
    <source>
        <dbReference type="ARBA" id="ARBA00062344"/>
    </source>
</evidence>
<dbReference type="SUPFAM" id="SSF53335">
    <property type="entry name" value="S-adenosyl-L-methionine-dependent methyltransferases"/>
    <property type="match status" value="1"/>
</dbReference>
<evidence type="ECO:0000256" key="8">
    <source>
        <dbReference type="ARBA" id="ARBA00050903"/>
    </source>
</evidence>
<protein>
    <recommendedName>
        <fullName evidence="15">Methyltransferase HEMK2</fullName>
    </recommendedName>
    <alternativeName>
        <fullName evidence="14">HemK methyltransferase family member 2</fullName>
    </alternativeName>
    <alternativeName>
        <fullName evidence="12">Lysine N-methyltransferase 9</fullName>
    </alternativeName>
    <alternativeName>
        <fullName evidence="11">Methylarsonite methyltransferase N6AMT1</fullName>
    </alternativeName>
    <alternativeName>
        <fullName evidence="16">Methyltransferase N6AMT1</fullName>
    </alternativeName>
    <alternativeName>
        <fullName evidence="13">Protein N(5)-glutamine methyltransferase</fullName>
    </alternativeName>
</protein>
<reference evidence="18" key="1">
    <citation type="submission" date="2021-04" db="EMBL/GenBank/DDBJ databases">
        <authorList>
            <person name="Chebbi M.A.C M."/>
        </authorList>
    </citation>
    <scope>NUCLEOTIDE SEQUENCE</scope>
</reference>
<dbReference type="CDD" id="cd02440">
    <property type="entry name" value="AdoMet_MTases"/>
    <property type="match status" value="1"/>
</dbReference>
<keyword evidence="6" id="KW-0539">Nucleus</keyword>
<sequence length="214" mass="23807">METAITDLNNFEDVYEPSEDSFLLIDSLESDLSELKKLKPSICLEIGSGSGVVINSLALACKNKWPGFFIAVDINPSACRATKNTSFINNNNSNYLDVIQMDLVTALRMLSQFDVVIFNPPYVPTETSEIGDSNLITRAWAGGNKGREVMDQLFPFIPKLLAPGGLFYCVTVKENDISDIIELFRGMKMQGQVISDRKVRGEHLHILRFVKPAV</sequence>
<evidence type="ECO:0000256" key="16">
    <source>
        <dbReference type="ARBA" id="ARBA00093667"/>
    </source>
</evidence>
<comment type="function">
    <text evidence="9">Methyltransferase that can methylate proteins and, to a lower extent, arsenic. Catalytic subunit of a heterodimer with TRMT112, which monomethylates 'Lys-12' of histone H4 (H4K12me1), a modification present at the promoters of numerous genes encoding cell cycle regulators. Catalytic subunit of a heterodimer with TRMT112, which catalyzes N5-methylation of Glu residue of proteins with a Gly-Gln-Xaa-Xaa-Xaa-Arg motif. Methylates ETF1 on 'Gln-185'; ETF1 needs to be complexed to ERF3 in its GTP-bound form to be efficiently methylated. May also play a role in the modulation of arsenic-induced toxicity by mediating the conversion of monomethylarsonous acid (3+) into the less toxic dimethylarsonic acid. It however only plays a limited role in arsenic metabolism compared with AS3MT.</text>
</comment>
<dbReference type="NCBIfam" id="TIGR00537">
    <property type="entry name" value="hemK_rel_arch"/>
    <property type="match status" value="1"/>
</dbReference>
<dbReference type="PANTHER" id="PTHR45875">
    <property type="entry name" value="METHYLTRANSFERASE N6AMT1"/>
    <property type="match status" value="1"/>
</dbReference>
<dbReference type="Proteomes" id="UP000786811">
    <property type="component" value="Unassembled WGS sequence"/>
</dbReference>
<evidence type="ECO:0000256" key="1">
    <source>
        <dbReference type="ARBA" id="ARBA00004123"/>
    </source>
</evidence>
<evidence type="ECO:0000313" key="19">
    <source>
        <dbReference type="Proteomes" id="UP000786811"/>
    </source>
</evidence>
<dbReference type="InterPro" id="IPR002052">
    <property type="entry name" value="DNA_methylase_N6_adenine_CS"/>
</dbReference>
<dbReference type="FunFam" id="3.40.50.150:FF:000077">
    <property type="entry name" value="HemK methyltransferase family member 2"/>
    <property type="match status" value="1"/>
</dbReference>
<proteinExistence type="inferred from homology"/>
<evidence type="ECO:0000256" key="9">
    <source>
        <dbReference type="ARBA" id="ARBA00053180"/>
    </source>
</evidence>
<gene>
    <name evidence="18" type="ORF">HICCMSTLAB_LOCUS3498</name>
</gene>
<evidence type="ECO:0000256" key="14">
    <source>
        <dbReference type="ARBA" id="ARBA00083337"/>
    </source>
</evidence>
<dbReference type="EMBL" id="CAJNRD030001118">
    <property type="protein sequence ID" value="CAG5082238.1"/>
    <property type="molecule type" value="Genomic_DNA"/>
</dbReference>
<comment type="caution">
    <text evidence="18">The sequence shown here is derived from an EMBL/GenBank/DDBJ whole genome shotgun (WGS) entry which is preliminary data.</text>
</comment>
<dbReference type="GO" id="GO:0032259">
    <property type="term" value="P:methylation"/>
    <property type="evidence" value="ECO:0007669"/>
    <property type="project" value="UniProtKB-KW"/>
</dbReference>
<dbReference type="OrthoDB" id="406152at2759"/>
<evidence type="ECO:0000256" key="3">
    <source>
        <dbReference type="ARBA" id="ARBA00022603"/>
    </source>
</evidence>
<evidence type="ECO:0000313" key="18">
    <source>
        <dbReference type="EMBL" id="CAG5082238.1"/>
    </source>
</evidence>
<keyword evidence="5" id="KW-0949">S-adenosyl-L-methionine</keyword>
<evidence type="ECO:0000256" key="13">
    <source>
        <dbReference type="ARBA" id="ARBA00080992"/>
    </source>
</evidence>
<evidence type="ECO:0000259" key="17">
    <source>
        <dbReference type="Pfam" id="PF05175"/>
    </source>
</evidence>
<dbReference type="PROSITE" id="PS00092">
    <property type="entry name" value="N6_MTASE"/>
    <property type="match status" value="1"/>
</dbReference>
<dbReference type="Gene3D" id="3.40.50.150">
    <property type="entry name" value="Vaccinia Virus protein VP39"/>
    <property type="match status" value="1"/>
</dbReference>
<organism evidence="18 19">
    <name type="scientific">Cotesia congregata</name>
    <name type="common">Parasitoid wasp</name>
    <name type="synonym">Apanteles congregatus</name>
    <dbReference type="NCBI Taxonomy" id="51543"/>
    <lineage>
        <taxon>Eukaryota</taxon>
        <taxon>Metazoa</taxon>
        <taxon>Ecdysozoa</taxon>
        <taxon>Arthropoda</taxon>
        <taxon>Hexapoda</taxon>
        <taxon>Insecta</taxon>
        <taxon>Pterygota</taxon>
        <taxon>Neoptera</taxon>
        <taxon>Endopterygota</taxon>
        <taxon>Hymenoptera</taxon>
        <taxon>Apocrita</taxon>
        <taxon>Ichneumonoidea</taxon>
        <taxon>Braconidae</taxon>
        <taxon>Microgastrinae</taxon>
        <taxon>Cotesia</taxon>
    </lineage>
</organism>
<dbReference type="PANTHER" id="PTHR45875:SF1">
    <property type="entry name" value="METHYLTRANSFERASE N6AMT1"/>
    <property type="match status" value="1"/>
</dbReference>
<evidence type="ECO:0000256" key="15">
    <source>
        <dbReference type="ARBA" id="ARBA00093624"/>
    </source>
</evidence>
<dbReference type="InterPro" id="IPR052190">
    <property type="entry name" value="Euk-Arch_PrmC-MTase"/>
</dbReference>
<dbReference type="InterPro" id="IPR029063">
    <property type="entry name" value="SAM-dependent_MTases_sf"/>
</dbReference>
<evidence type="ECO:0000256" key="2">
    <source>
        <dbReference type="ARBA" id="ARBA00006149"/>
    </source>
</evidence>
<comment type="subunit">
    <text evidence="10">Heterodimer; heterodimerization with TRMT112 is required for S-adenosyl-L-methionine-binding.</text>
</comment>
<keyword evidence="4" id="KW-0808">Transferase</keyword>
<evidence type="ECO:0000256" key="12">
    <source>
        <dbReference type="ARBA" id="ARBA00076540"/>
    </source>
</evidence>
<comment type="similarity">
    <text evidence="2">Belongs to the eukaryotic/archaeal PrmC-related family.</text>
</comment>
<comment type="catalytic activity">
    <reaction evidence="7">
        <text>L-lysyl-[histone] + S-adenosyl-L-methionine = N(6)-methyl-L-lysyl-[histone] + S-adenosyl-L-homocysteine + H(+)</text>
        <dbReference type="Rhea" id="RHEA:10024"/>
        <dbReference type="Rhea" id="RHEA-COMP:9845"/>
        <dbReference type="Rhea" id="RHEA-COMP:9846"/>
        <dbReference type="ChEBI" id="CHEBI:15378"/>
        <dbReference type="ChEBI" id="CHEBI:29969"/>
        <dbReference type="ChEBI" id="CHEBI:57856"/>
        <dbReference type="ChEBI" id="CHEBI:59789"/>
        <dbReference type="ChEBI" id="CHEBI:61929"/>
    </reaction>
    <physiologicalReaction direction="left-to-right" evidence="7">
        <dbReference type="Rhea" id="RHEA:10025"/>
    </physiologicalReaction>
</comment>
<dbReference type="GO" id="GO:0005634">
    <property type="term" value="C:nucleus"/>
    <property type="evidence" value="ECO:0007669"/>
    <property type="project" value="UniProtKB-SubCell"/>
</dbReference>
<evidence type="ECO:0000256" key="7">
    <source>
        <dbReference type="ARBA" id="ARBA00048619"/>
    </source>
</evidence>
<accession>A0A8J2H7S6</accession>
<evidence type="ECO:0000256" key="11">
    <source>
        <dbReference type="ARBA" id="ARBA00075330"/>
    </source>
</evidence>
<dbReference type="InterPro" id="IPR004557">
    <property type="entry name" value="PrmC-related"/>
</dbReference>
<dbReference type="GO" id="GO:0035657">
    <property type="term" value="C:eRF1 methyltransferase complex"/>
    <property type="evidence" value="ECO:0007669"/>
    <property type="project" value="TreeGrafter"/>
</dbReference>
<comment type="catalytic activity">
    <reaction evidence="8">
        <text>methylarsonous acid + S-adenosyl-L-methionine = dimethylarsinate + S-adenosyl-L-homocysteine + 2 H(+)</text>
        <dbReference type="Rhea" id="RHEA:11684"/>
        <dbReference type="ChEBI" id="CHEBI:15378"/>
        <dbReference type="ChEBI" id="CHEBI:16223"/>
        <dbReference type="ChEBI" id="CHEBI:17826"/>
        <dbReference type="ChEBI" id="CHEBI:57856"/>
        <dbReference type="ChEBI" id="CHEBI:59789"/>
    </reaction>
</comment>
<evidence type="ECO:0000256" key="5">
    <source>
        <dbReference type="ARBA" id="ARBA00022691"/>
    </source>
</evidence>
<comment type="subcellular location">
    <subcellularLocation>
        <location evidence="1">Nucleus</location>
    </subcellularLocation>
</comment>
<keyword evidence="19" id="KW-1185">Reference proteome</keyword>
<dbReference type="AlphaFoldDB" id="A0A8J2H7S6"/>
<evidence type="ECO:0000256" key="4">
    <source>
        <dbReference type="ARBA" id="ARBA00022679"/>
    </source>
</evidence>
<keyword evidence="3 18" id="KW-0489">Methyltransferase</keyword>